<evidence type="ECO:0000313" key="1">
    <source>
        <dbReference type="EMBL" id="MBA4635044.1"/>
    </source>
</evidence>
<organism evidence="1">
    <name type="scientific">Opuntia streptacantha</name>
    <name type="common">Prickly pear cactus</name>
    <name type="synonym">Opuntia cardona</name>
    <dbReference type="NCBI Taxonomy" id="393608"/>
    <lineage>
        <taxon>Eukaryota</taxon>
        <taxon>Viridiplantae</taxon>
        <taxon>Streptophyta</taxon>
        <taxon>Embryophyta</taxon>
        <taxon>Tracheophyta</taxon>
        <taxon>Spermatophyta</taxon>
        <taxon>Magnoliopsida</taxon>
        <taxon>eudicotyledons</taxon>
        <taxon>Gunneridae</taxon>
        <taxon>Pentapetalae</taxon>
        <taxon>Caryophyllales</taxon>
        <taxon>Cactineae</taxon>
        <taxon>Cactaceae</taxon>
        <taxon>Opuntioideae</taxon>
        <taxon>Opuntia</taxon>
    </lineage>
</organism>
<protein>
    <submittedName>
        <fullName evidence="1">Uncharacterized protein</fullName>
    </submittedName>
</protein>
<proteinExistence type="predicted"/>
<reference evidence="1" key="2">
    <citation type="submission" date="2020-07" db="EMBL/GenBank/DDBJ databases">
        <authorList>
            <person name="Vera ALvarez R."/>
            <person name="Arias-Moreno D.M."/>
            <person name="Jimenez-Jacinto V."/>
            <person name="Jimenez-Bremont J.F."/>
            <person name="Swaminathan K."/>
            <person name="Moose S.P."/>
            <person name="Guerrero-Gonzalez M.L."/>
            <person name="Marino-Ramirez L."/>
            <person name="Landsman D."/>
            <person name="Rodriguez-Kessler M."/>
            <person name="Delgado-Sanchez P."/>
        </authorList>
    </citation>
    <scope>NUCLEOTIDE SEQUENCE</scope>
    <source>
        <tissue evidence="1">Cladode</tissue>
    </source>
</reference>
<name>A0A7C9DBI8_OPUST</name>
<dbReference type="EMBL" id="GISG01093240">
    <property type="protein sequence ID" value="MBA4635044.1"/>
    <property type="molecule type" value="Transcribed_RNA"/>
</dbReference>
<accession>A0A7C9DBI8</accession>
<dbReference type="AlphaFoldDB" id="A0A7C9DBI8"/>
<sequence length="102" mass="11292">MASSRCSKHSTTTLVDIIDNFGVQSNRIFCIETSVPSINANNFADTIHVVEPTYNFSNYGVKAWTKTSAGHNACIHFTRSKVHLLPWASPAKMYSSWAILAN</sequence>
<reference evidence="1" key="1">
    <citation type="journal article" date="2013" name="J. Plant Res.">
        <title>Effect of fungi and light on seed germination of three Opuntia species from semiarid lands of central Mexico.</title>
        <authorList>
            <person name="Delgado-Sanchez P."/>
            <person name="Jimenez-Bremont J.F."/>
            <person name="Guerrero-Gonzalez Mde L."/>
            <person name="Flores J."/>
        </authorList>
    </citation>
    <scope>NUCLEOTIDE SEQUENCE</scope>
    <source>
        <tissue evidence="1">Cladode</tissue>
    </source>
</reference>